<dbReference type="OrthoDB" id="195620at2"/>
<evidence type="ECO:0000313" key="3">
    <source>
        <dbReference type="Proteomes" id="UP000007013"/>
    </source>
</evidence>
<name>B1ZVL6_OPITP</name>
<evidence type="ECO:0000313" key="2">
    <source>
        <dbReference type="EMBL" id="ACB74113.1"/>
    </source>
</evidence>
<dbReference type="eggNOG" id="ENOG50313PD">
    <property type="taxonomic scope" value="Bacteria"/>
</dbReference>
<dbReference type="EMBL" id="CP001032">
    <property type="protein sequence ID" value="ACB74113.1"/>
    <property type="molecule type" value="Genomic_DNA"/>
</dbReference>
<sequence length="174" mass="19809">MKTTRLTLSVFLAVTAAAVLSAADPKTPSRVEVTFTDPEKFTDAADAQRGSDFGREANLQELRQYIERRATRFVPEGQKLSVTITDVDLAGEVEPWRTPRMSDARFVKDIYPPRIELSFRLTDASGAVIKEGTRKLSDLTFMMNLHAVNRDDPRIYEKDLLDRWISSEFRPNKK</sequence>
<accession>B1ZVL6</accession>
<protein>
    <recommendedName>
        <fullName evidence="4">DUF3016 domain-containing protein</fullName>
    </recommendedName>
</protein>
<dbReference type="Proteomes" id="UP000007013">
    <property type="component" value="Chromosome"/>
</dbReference>
<feature type="chain" id="PRO_5002774957" description="DUF3016 domain-containing protein" evidence="1">
    <location>
        <begin position="23"/>
        <end position="174"/>
    </location>
</feature>
<dbReference type="KEGG" id="ote:Oter_0825"/>
<keyword evidence="1" id="KW-0732">Signal</keyword>
<feature type="signal peptide" evidence="1">
    <location>
        <begin position="1"/>
        <end position="22"/>
    </location>
</feature>
<dbReference type="HOGENOM" id="CLU_100616_1_0_0"/>
<dbReference type="InterPro" id="IPR021557">
    <property type="entry name" value="DUF3016"/>
</dbReference>
<reference evidence="2 3" key="1">
    <citation type="journal article" date="2011" name="J. Bacteriol.">
        <title>Genome sequence of the verrucomicrobium Opitutus terrae PB90-1, an abundant inhabitant of rice paddy soil ecosystems.</title>
        <authorList>
            <person name="van Passel M.W."/>
            <person name="Kant R."/>
            <person name="Palva A."/>
            <person name="Copeland A."/>
            <person name="Lucas S."/>
            <person name="Lapidus A."/>
            <person name="Glavina del Rio T."/>
            <person name="Pitluck S."/>
            <person name="Goltsman E."/>
            <person name="Clum A."/>
            <person name="Sun H."/>
            <person name="Schmutz J."/>
            <person name="Larimer F.W."/>
            <person name="Land M.L."/>
            <person name="Hauser L."/>
            <person name="Kyrpides N."/>
            <person name="Mikhailova N."/>
            <person name="Richardson P.P."/>
            <person name="Janssen P.H."/>
            <person name="de Vos W.M."/>
            <person name="Smidt H."/>
        </authorList>
    </citation>
    <scope>NUCLEOTIDE SEQUENCE [LARGE SCALE GENOMIC DNA]</scope>
    <source>
        <strain evidence="3">DSM 11246 / JCM 15787 / PB90-1</strain>
    </source>
</reference>
<keyword evidence="3" id="KW-1185">Reference proteome</keyword>
<gene>
    <name evidence="2" type="ordered locus">Oter_0825</name>
</gene>
<evidence type="ECO:0000256" key="1">
    <source>
        <dbReference type="SAM" id="SignalP"/>
    </source>
</evidence>
<dbReference type="AlphaFoldDB" id="B1ZVL6"/>
<dbReference type="STRING" id="452637.Oter_0825"/>
<evidence type="ECO:0008006" key="4">
    <source>
        <dbReference type="Google" id="ProtNLM"/>
    </source>
</evidence>
<proteinExistence type="predicted"/>
<organism evidence="2 3">
    <name type="scientific">Opitutus terrae (strain DSM 11246 / JCM 15787 / PB90-1)</name>
    <dbReference type="NCBI Taxonomy" id="452637"/>
    <lineage>
        <taxon>Bacteria</taxon>
        <taxon>Pseudomonadati</taxon>
        <taxon>Verrucomicrobiota</taxon>
        <taxon>Opitutia</taxon>
        <taxon>Opitutales</taxon>
        <taxon>Opitutaceae</taxon>
        <taxon>Opitutus</taxon>
    </lineage>
</organism>
<dbReference type="Pfam" id="PF11454">
    <property type="entry name" value="DUF3016"/>
    <property type="match status" value="1"/>
</dbReference>
<dbReference type="RefSeq" id="WP_012373651.1">
    <property type="nucleotide sequence ID" value="NC_010571.1"/>
</dbReference>